<evidence type="ECO:0000256" key="11">
    <source>
        <dbReference type="ARBA" id="ARBA00022840"/>
    </source>
</evidence>
<dbReference type="RefSeq" id="WP_117002163.1">
    <property type="nucleotide sequence ID" value="NZ_BMJS01000009.1"/>
</dbReference>
<comment type="pathway">
    <text evidence="2 15">Cofactor biosynthesis; FAD biosynthesis; FAD from FMN: step 1/1.</text>
</comment>
<dbReference type="EC" id="2.7.7.2" evidence="15"/>
<evidence type="ECO:0000313" key="17">
    <source>
        <dbReference type="EMBL" id="GGF96013.1"/>
    </source>
</evidence>
<evidence type="ECO:0000256" key="1">
    <source>
        <dbReference type="ARBA" id="ARBA00002121"/>
    </source>
</evidence>
<sequence>MQLLRFADLHNNKNQTPSIVTIGNFDGMHLGHQYIINHVQRLAKTNSAKATVVTFEPQPKEFFLKEAAPLRITPFRDKIQAFKALNIDQVLCLQFNQKLAMLSAETFVKMILVGGLNAQHIIIGDDFRFGYQRQGDFKLLKDLGQKYGFSVESLPSYTLDDTRISSSHIRQLLNSGQFNDAAHFLGHSYSLSGRVHHGDQNGRKIGFPTINIPMPTAVVVSGVYVVNVHVHGKTYHGIANIGIRPTVGGRLRLLETHIFDFTHDLYGQYVTIEFLHFVRSEKKFANFDALKAQINDDKLAALMWLEKHTTKI</sequence>
<evidence type="ECO:0000256" key="6">
    <source>
        <dbReference type="ARBA" id="ARBA00022679"/>
    </source>
</evidence>
<dbReference type="AlphaFoldDB" id="A0A8J2Z436"/>
<dbReference type="InterPro" id="IPR015865">
    <property type="entry name" value="Riboflavin_kinase_bac/euk"/>
</dbReference>
<dbReference type="UniPathway" id="UPA00277">
    <property type="reaction ID" value="UER00407"/>
</dbReference>
<keyword evidence="7 15" id="KW-0548">Nucleotidyltransferase</keyword>
<dbReference type="CDD" id="cd02064">
    <property type="entry name" value="FAD_synthetase_N"/>
    <property type="match status" value="1"/>
</dbReference>
<dbReference type="EC" id="2.7.1.26" evidence="15"/>
<comment type="pathway">
    <text evidence="3 15">Cofactor biosynthesis; FMN biosynthesis; FMN from riboflavin (ATP route): step 1/1.</text>
</comment>
<evidence type="ECO:0000256" key="8">
    <source>
        <dbReference type="ARBA" id="ARBA00022741"/>
    </source>
</evidence>
<dbReference type="PANTHER" id="PTHR22749">
    <property type="entry name" value="RIBOFLAVIN KINASE/FMN ADENYLYLTRANSFERASE"/>
    <property type="match status" value="1"/>
</dbReference>
<comment type="caution">
    <text evidence="17">The sequence shown here is derived from an EMBL/GenBank/DDBJ whole genome shotgun (WGS) entry which is preliminary data.</text>
</comment>
<dbReference type="SUPFAM" id="SSF52374">
    <property type="entry name" value="Nucleotidylyl transferase"/>
    <property type="match status" value="1"/>
</dbReference>
<keyword evidence="5 15" id="KW-0288">FMN</keyword>
<organism evidence="17 18">
    <name type="scientific">Cysteiniphilum litorale</name>
    <dbReference type="NCBI Taxonomy" id="2056700"/>
    <lineage>
        <taxon>Bacteria</taxon>
        <taxon>Pseudomonadati</taxon>
        <taxon>Pseudomonadota</taxon>
        <taxon>Gammaproteobacteria</taxon>
        <taxon>Thiotrichales</taxon>
        <taxon>Fastidiosibacteraceae</taxon>
        <taxon>Cysteiniphilum</taxon>
    </lineage>
</organism>
<evidence type="ECO:0000256" key="9">
    <source>
        <dbReference type="ARBA" id="ARBA00022777"/>
    </source>
</evidence>
<dbReference type="InterPro" id="IPR023468">
    <property type="entry name" value="Riboflavin_kinase"/>
</dbReference>
<evidence type="ECO:0000256" key="4">
    <source>
        <dbReference type="ARBA" id="ARBA00022630"/>
    </source>
</evidence>
<dbReference type="UniPathway" id="UPA00276">
    <property type="reaction ID" value="UER00406"/>
</dbReference>
<dbReference type="InterPro" id="IPR015864">
    <property type="entry name" value="FAD_synthase"/>
</dbReference>
<feature type="domain" description="Riboflavin kinase" evidence="16">
    <location>
        <begin position="184"/>
        <end position="306"/>
    </location>
</feature>
<dbReference type="NCBIfam" id="NF004160">
    <property type="entry name" value="PRK05627.1-3"/>
    <property type="match status" value="1"/>
</dbReference>
<dbReference type="InterPro" id="IPR014729">
    <property type="entry name" value="Rossmann-like_a/b/a_fold"/>
</dbReference>
<reference evidence="17" key="1">
    <citation type="journal article" date="2014" name="Int. J. Syst. Evol. Microbiol.">
        <title>Complete genome sequence of Corynebacterium casei LMG S-19264T (=DSM 44701T), isolated from a smear-ripened cheese.</title>
        <authorList>
            <consortium name="US DOE Joint Genome Institute (JGI-PGF)"/>
            <person name="Walter F."/>
            <person name="Albersmeier A."/>
            <person name="Kalinowski J."/>
            <person name="Ruckert C."/>
        </authorList>
    </citation>
    <scope>NUCLEOTIDE SEQUENCE</scope>
    <source>
        <strain evidence="17">CGMCC 1.15758</strain>
    </source>
</reference>
<keyword evidence="10 15" id="KW-0274">FAD</keyword>
<evidence type="ECO:0000256" key="13">
    <source>
        <dbReference type="ARBA" id="ARBA00047880"/>
    </source>
</evidence>
<comment type="function">
    <text evidence="1">Catalyzes the phosphorylation of riboflavin to FMN followed by the adenylation of FMN to FAD.</text>
</comment>
<dbReference type="InterPro" id="IPR023465">
    <property type="entry name" value="Riboflavin_kinase_dom_sf"/>
</dbReference>
<dbReference type="Gene3D" id="3.40.50.620">
    <property type="entry name" value="HUPs"/>
    <property type="match status" value="1"/>
</dbReference>
<dbReference type="EMBL" id="BMJS01000009">
    <property type="protein sequence ID" value="GGF96013.1"/>
    <property type="molecule type" value="Genomic_DNA"/>
</dbReference>
<name>A0A8J2Z436_9GAMM</name>
<dbReference type="PANTHER" id="PTHR22749:SF6">
    <property type="entry name" value="RIBOFLAVIN KINASE"/>
    <property type="match status" value="1"/>
</dbReference>
<evidence type="ECO:0000256" key="15">
    <source>
        <dbReference type="PIRNR" id="PIRNR004491"/>
    </source>
</evidence>
<keyword evidence="6 15" id="KW-0808">Transferase</keyword>
<dbReference type="SMART" id="SM00904">
    <property type="entry name" value="Flavokinase"/>
    <property type="match status" value="1"/>
</dbReference>
<dbReference type="Pfam" id="PF06574">
    <property type="entry name" value="FAD_syn"/>
    <property type="match status" value="1"/>
</dbReference>
<dbReference type="GO" id="GO:0008531">
    <property type="term" value="F:riboflavin kinase activity"/>
    <property type="evidence" value="ECO:0007669"/>
    <property type="project" value="UniProtKB-UniRule"/>
</dbReference>
<dbReference type="OrthoDB" id="9803667at2"/>
<evidence type="ECO:0000256" key="10">
    <source>
        <dbReference type="ARBA" id="ARBA00022827"/>
    </source>
</evidence>
<dbReference type="GO" id="GO:0009398">
    <property type="term" value="P:FMN biosynthetic process"/>
    <property type="evidence" value="ECO:0007669"/>
    <property type="project" value="UniProtKB-UniRule"/>
</dbReference>
<dbReference type="GO" id="GO:0003919">
    <property type="term" value="F:FMN adenylyltransferase activity"/>
    <property type="evidence" value="ECO:0007669"/>
    <property type="project" value="UniProtKB-UniRule"/>
</dbReference>
<dbReference type="Gene3D" id="2.40.30.30">
    <property type="entry name" value="Riboflavin kinase-like"/>
    <property type="match status" value="1"/>
</dbReference>
<evidence type="ECO:0000313" key="18">
    <source>
        <dbReference type="Proteomes" id="UP000636949"/>
    </source>
</evidence>
<dbReference type="NCBIfam" id="NF004163">
    <property type="entry name" value="PRK05627.1-6"/>
    <property type="match status" value="1"/>
</dbReference>
<keyword evidence="9 15" id="KW-0418">Kinase</keyword>
<dbReference type="PIRSF" id="PIRSF004491">
    <property type="entry name" value="FAD_Synth"/>
    <property type="match status" value="1"/>
</dbReference>
<dbReference type="Proteomes" id="UP000636949">
    <property type="component" value="Unassembled WGS sequence"/>
</dbReference>
<evidence type="ECO:0000256" key="12">
    <source>
        <dbReference type="ARBA" id="ARBA00023268"/>
    </source>
</evidence>
<gene>
    <name evidence="17" type="primary">ribF</name>
    <name evidence="17" type="ORF">GCM10010995_11600</name>
</gene>
<keyword evidence="8 15" id="KW-0547">Nucleotide-binding</keyword>
<dbReference type="GO" id="GO:0005524">
    <property type="term" value="F:ATP binding"/>
    <property type="evidence" value="ECO:0007669"/>
    <property type="project" value="UniProtKB-UniRule"/>
</dbReference>
<evidence type="ECO:0000256" key="14">
    <source>
        <dbReference type="ARBA" id="ARBA00049494"/>
    </source>
</evidence>
<evidence type="ECO:0000256" key="7">
    <source>
        <dbReference type="ARBA" id="ARBA00022695"/>
    </source>
</evidence>
<dbReference type="InterPro" id="IPR002606">
    <property type="entry name" value="Riboflavin_kinase_bac"/>
</dbReference>
<reference evidence="17" key="2">
    <citation type="submission" date="2020-09" db="EMBL/GenBank/DDBJ databases">
        <authorList>
            <person name="Sun Q."/>
            <person name="Zhou Y."/>
        </authorList>
    </citation>
    <scope>NUCLEOTIDE SEQUENCE</scope>
    <source>
        <strain evidence="17">CGMCC 1.15758</strain>
    </source>
</reference>
<evidence type="ECO:0000256" key="3">
    <source>
        <dbReference type="ARBA" id="ARBA00005201"/>
    </source>
</evidence>
<dbReference type="GO" id="GO:0006747">
    <property type="term" value="P:FAD biosynthetic process"/>
    <property type="evidence" value="ECO:0007669"/>
    <property type="project" value="UniProtKB-UniRule"/>
</dbReference>
<dbReference type="NCBIfam" id="NF004162">
    <property type="entry name" value="PRK05627.1-5"/>
    <property type="match status" value="1"/>
</dbReference>
<keyword evidence="11 15" id="KW-0067">ATP-binding</keyword>
<proteinExistence type="inferred from homology"/>
<evidence type="ECO:0000256" key="2">
    <source>
        <dbReference type="ARBA" id="ARBA00004726"/>
    </source>
</evidence>
<accession>A0A8J2Z436</accession>
<keyword evidence="12" id="KW-0511">Multifunctional enzyme</keyword>
<evidence type="ECO:0000259" key="16">
    <source>
        <dbReference type="SMART" id="SM00904"/>
    </source>
</evidence>
<protein>
    <recommendedName>
        <fullName evidence="15">Riboflavin biosynthesis protein</fullName>
    </recommendedName>
    <domain>
        <recommendedName>
            <fullName evidence="15">Riboflavin kinase</fullName>
            <ecNumber evidence="15">2.7.1.26</ecNumber>
        </recommendedName>
        <alternativeName>
            <fullName evidence="15">Flavokinase</fullName>
        </alternativeName>
    </domain>
    <domain>
        <recommendedName>
            <fullName evidence="15">FMN adenylyltransferase</fullName>
            <ecNumber evidence="15">2.7.7.2</ecNumber>
        </recommendedName>
        <alternativeName>
            <fullName evidence="15">FAD pyrophosphorylase</fullName>
        </alternativeName>
        <alternativeName>
            <fullName evidence="15">FAD synthase</fullName>
        </alternativeName>
    </domain>
</protein>
<dbReference type="NCBIfam" id="TIGR00083">
    <property type="entry name" value="ribF"/>
    <property type="match status" value="1"/>
</dbReference>
<dbReference type="GO" id="GO:0009231">
    <property type="term" value="P:riboflavin biosynthetic process"/>
    <property type="evidence" value="ECO:0007669"/>
    <property type="project" value="InterPro"/>
</dbReference>
<keyword evidence="18" id="KW-1185">Reference proteome</keyword>
<comment type="catalytic activity">
    <reaction evidence="14 15">
        <text>FMN + ATP + H(+) = FAD + diphosphate</text>
        <dbReference type="Rhea" id="RHEA:17237"/>
        <dbReference type="ChEBI" id="CHEBI:15378"/>
        <dbReference type="ChEBI" id="CHEBI:30616"/>
        <dbReference type="ChEBI" id="CHEBI:33019"/>
        <dbReference type="ChEBI" id="CHEBI:57692"/>
        <dbReference type="ChEBI" id="CHEBI:58210"/>
        <dbReference type="EC" id="2.7.7.2"/>
    </reaction>
</comment>
<evidence type="ECO:0000256" key="5">
    <source>
        <dbReference type="ARBA" id="ARBA00022643"/>
    </source>
</evidence>
<keyword evidence="4 15" id="KW-0285">Flavoprotein</keyword>
<dbReference type="FunFam" id="3.40.50.620:FF:000021">
    <property type="entry name" value="Riboflavin biosynthesis protein"/>
    <property type="match status" value="1"/>
</dbReference>
<comment type="similarity">
    <text evidence="15">Belongs to the ribF family.</text>
</comment>
<dbReference type="Pfam" id="PF01687">
    <property type="entry name" value="Flavokinase"/>
    <property type="match status" value="1"/>
</dbReference>
<dbReference type="SUPFAM" id="SSF82114">
    <property type="entry name" value="Riboflavin kinase-like"/>
    <property type="match status" value="1"/>
</dbReference>
<comment type="catalytic activity">
    <reaction evidence="13 15">
        <text>riboflavin + ATP = FMN + ADP + H(+)</text>
        <dbReference type="Rhea" id="RHEA:14357"/>
        <dbReference type="ChEBI" id="CHEBI:15378"/>
        <dbReference type="ChEBI" id="CHEBI:30616"/>
        <dbReference type="ChEBI" id="CHEBI:57986"/>
        <dbReference type="ChEBI" id="CHEBI:58210"/>
        <dbReference type="ChEBI" id="CHEBI:456216"/>
        <dbReference type="EC" id="2.7.1.26"/>
    </reaction>
</comment>
<dbReference type="NCBIfam" id="NF004159">
    <property type="entry name" value="PRK05627.1-2"/>
    <property type="match status" value="1"/>
</dbReference>